<dbReference type="PROSITE" id="PS50929">
    <property type="entry name" value="ABC_TM1F"/>
    <property type="match status" value="1"/>
</dbReference>
<feature type="transmembrane region" description="Helical" evidence="7">
    <location>
        <begin position="164"/>
        <end position="181"/>
    </location>
</feature>
<dbReference type="AlphaFoldDB" id="A0A0E3ZB03"/>
<keyword evidence="5 7" id="KW-1133">Transmembrane helix</keyword>
<dbReference type="Gene3D" id="1.20.1560.10">
    <property type="entry name" value="ABC transporter type 1, transmembrane domain"/>
    <property type="match status" value="1"/>
</dbReference>
<evidence type="ECO:0000256" key="7">
    <source>
        <dbReference type="SAM" id="Phobius"/>
    </source>
</evidence>
<evidence type="ECO:0000256" key="3">
    <source>
        <dbReference type="ARBA" id="ARBA00022741"/>
    </source>
</evidence>
<dbReference type="STRING" id="187101.VC03_03025"/>
<evidence type="ECO:0000259" key="9">
    <source>
        <dbReference type="PROSITE" id="PS50929"/>
    </source>
</evidence>
<dbReference type="GO" id="GO:0016887">
    <property type="term" value="F:ATP hydrolysis activity"/>
    <property type="evidence" value="ECO:0007669"/>
    <property type="project" value="InterPro"/>
</dbReference>
<comment type="subcellular location">
    <subcellularLocation>
        <location evidence="1">Cell membrane</location>
        <topology evidence="1">Multi-pass membrane protein</topology>
    </subcellularLocation>
</comment>
<organism evidence="10 11">
    <name type="scientific">Sneathia vaginalis</name>
    <dbReference type="NCBI Taxonomy" id="187101"/>
    <lineage>
        <taxon>Bacteria</taxon>
        <taxon>Fusobacteriati</taxon>
        <taxon>Fusobacteriota</taxon>
        <taxon>Fusobacteriia</taxon>
        <taxon>Fusobacteriales</taxon>
        <taxon>Leptotrichiaceae</taxon>
        <taxon>Sneathia</taxon>
    </lineage>
</organism>
<dbReference type="InterPro" id="IPR003593">
    <property type="entry name" value="AAA+_ATPase"/>
</dbReference>
<evidence type="ECO:0000256" key="1">
    <source>
        <dbReference type="ARBA" id="ARBA00004651"/>
    </source>
</evidence>
<sequence length="579" mass="65675">MKNSKALKRMIHMVFKKSPLKFFTIIISILIFKICSTYSTKLIQVIIDKVLIPKRLDLLPKYIAILGLIYLISVCFEELNIILAVPLSQDVMYGIRKKAFEKLQNLPIVFFDTHEHGDIMSKFTNDIDSMNTFLEFSMFNIFSGIVEMIALLAIMIYISYKLAIVVIFFSALSYLIIYLFSKYSIKSYDTNQKNIGSINGYIEESVNGQNIVKLFNYEKRNNSIFKRLNNAWLKSIVSANIYSNTIFPVIGAINFLQYACIAIVGTVFHTSIGTIGSFLLLSRLIAMPLFIFSFEVGMVNSALAGAKRVFELMDLDNEIDEGKVYLKDGYWILENNEKVKCVGNIEFINVDFSYNKDKKILKNINMYAKYGQKIAIVGPTGSGKTTITNLINRFYEIDSGTITFDGIDIRRINKSDLRKNITVVLQDSILFSGTILDNIRYSDETISKEEVIEVAKQIGAHHFISQLEKGYDTYISGNTDTLSQGQKQLLCLVRAKLRNTPVLILDEATSNIDTRTEKIVQDGMDKLMHGKTVFVIAHRLSTIIDSDVIMVLENGEIIERGTHTQLLAKNNVYANLYNG</sequence>
<dbReference type="RefSeq" id="WP_046328607.1">
    <property type="nucleotide sequence ID" value="NZ_CP011280.1"/>
</dbReference>
<proteinExistence type="predicted"/>
<keyword evidence="2 7" id="KW-0812">Transmembrane</keyword>
<dbReference type="KEGG" id="sns:VC03_03025"/>
<protein>
    <recommendedName>
        <fullName evidence="12">ABC transporter</fullName>
    </recommendedName>
</protein>
<gene>
    <name evidence="10" type="ORF">VC03_03025</name>
</gene>
<evidence type="ECO:0008006" key="12">
    <source>
        <dbReference type="Google" id="ProtNLM"/>
    </source>
</evidence>
<dbReference type="InterPro" id="IPR027417">
    <property type="entry name" value="P-loop_NTPase"/>
</dbReference>
<feature type="transmembrane region" description="Helical" evidence="7">
    <location>
        <begin position="255"/>
        <end position="279"/>
    </location>
</feature>
<evidence type="ECO:0000313" key="11">
    <source>
        <dbReference type="Proteomes" id="UP000033103"/>
    </source>
</evidence>
<feature type="domain" description="ABC transmembrane type-1" evidence="9">
    <location>
        <begin position="23"/>
        <end position="301"/>
    </location>
</feature>
<dbReference type="CDD" id="cd03254">
    <property type="entry name" value="ABCC_Glucan_exporter_like"/>
    <property type="match status" value="1"/>
</dbReference>
<dbReference type="InterPro" id="IPR003439">
    <property type="entry name" value="ABC_transporter-like_ATP-bd"/>
</dbReference>
<dbReference type="InterPro" id="IPR039421">
    <property type="entry name" value="Type_1_exporter"/>
</dbReference>
<keyword evidence="3" id="KW-0547">Nucleotide-binding</keyword>
<dbReference type="GO" id="GO:0005886">
    <property type="term" value="C:plasma membrane"/>
    <property type="evidence" value="ECO:0007669"/>
    <property type="project" value="UniProtKB-SubCell"/>
</dbReference>
<evidence type="ECO:0000256" key="4">
    <source>
        <dbReference type="ARBA" id="ARBA00022840"/>
    </source>
</evidence>
<dbReference type="PATRIC" id="fig|1069640.6.peg.590"/>
<accession>A0A0E3ZB03</accession>
<feature type="transmembrane region" description="Helical" evidence="7">
    <location>
        <begin position="61"/>
        <end position="87"/>
    </location>
</feature>
<keyword evidence="11" id="KW-1185">Reference proteome</keyword>
<dbReference type="EMBL" id="CP011280">
    <property type="protein sequence ID" value="AKC95501.1"/>
    <property type="molecule type" value="Genomic_DNA"/>
</dbReference>
<dbReference type="HOGENOM" id="CLU_000604_84_4_0"/>
<dbReference type="PROSITE" id="PS50893">
    <property type="entry name" value="ABC_TRANSPORTER_2"/>
    <property type="match status" value="1"/>
</dbReference>
<evidence type="ECO:0000256" key="6">
    <source>
        <dbReference type="ARBA" id="ARBA00023136"/>
    </source>
</evidence>
<dbReference type="InterPro" id="IPR011527">
    <property type="entry name" value="ABC1_TM_dom"/>
</dbReference>
<dbReference type="InterPro" id="IPR036640">
    <property type="entry name" value="ABC1_TM_sf"/>
</dbReference>
<evidence type="ECO:0000256" key="2">
    <source>
        <dbReference type="ARBA" id="ARBA00022692"/>
    </source>
</evidence>
<dbReference type="Gene3D" id="3.40.50.300">
    <property type="entry name" value="P-loop containing nucleotide triphosphate hydrolases"/>
    <property type="match status" value="1"/>
</dbReference>
<dbReference type="PANTHER" id="PTHR24221:SF499">
    <property type="entry name" value="FATTY ACID ABC TRANSPORTER ATP-BINDING_PERMEASE PROTEIN"/>
    <property type="match status" value="1"/>
</dbReference>
<dbReference type="SUPFAM" id="SSF90123">
    <property type="entry name" value="ABC transporter transmembrane region"/>
    <property type="match status" value="1"/>
</dbReference>
<dbReference type="PANTHER" id="PTHR24221">
    <property type="entry name" value="ATP-BINDING CASSETTE SUB-FAMILY B"/>
    <property type="match status" value="1"/>
</dbReference>
<dbReference type="Pfam" id="PF00664">
    <property type="entry name" value="ABC_membrane"/>
    <property type="match status" value="1"/>
</dbReference>
<dbReference type="OrthoDB" id="9762778at2"/>
<dbReference type="Proteomes" id="UP000033103">
    <property type="component" value="Chromosome"/>
</dbReference>
<evidence type="ECO:0000256" key="5">
    <source>
        <dbReference type="ARBA" id="ARBA00022989"/>
    </source>
</evidence>
<dbReference type="SMART" id="SM00382">
    <property type="entry name" value="AAA"/>
    <property type="match status" value="1"/>
</dbReference>
<feature type="domain" description="ABC transporter" evidence="8">
    <location>
        <begin position="345"/>
        <end position="579"/>
    </location>
</feature>
<name>A0A0E3ZB03_9FUSO</name>
<evidence type="ECO:0000259" key="8">
    <source>
        <dbReference type="PROSITE" id="PS50893"/>
    </source>
</evidence>
<dbReference type="GO" id="GO:0140359">
    <property type="term" value="F:ABC-type transporter activity"/>
    <property type="evidence" value="ECO:0007669"/>
    <property type="project" value="InterPro"/>
</dbReference>
<keyword evidence="4" id="KW-0067">ATP-binding</keyword>
<evidence type="ECO:0000313" key="10">
    <source>
        <dbReference type="EMBL" id="AKC95501.1"/>
    </source>
</evidence>
<dbReference type="Pfam" id="PF00005">
    <property type="entry name" value="ABC_tran"/>
    <property type="match status" value="1"/>
</dbReference>
<keyword evidence="6 7" id="KW-0472">Membrane</keyword>
<dbReference type="CDD" id="cd18547">
    <property type="entry name" value="ABC_6TM_Tm288_like"/>
    <property type="match status" value="1"/>
</dbReference>
<reference evidence="10 11" key="1">
    <citation type="journal article" date="2012" name="BMC Genomics">
        <title>Genomic sequence analysis and characterization of Sneathia amnii sp. nov.</title>
        <authorList>
            <consortium name="Vaginal Microbiome Consortium (additional members)"/>
            <person name="Harwich M.D.Jr."/>
            <person name="Serrano M.G."/>
            <person name="Fettweis J.M."/>
            <person name="Alves J.M."/>
            <person name="Reimers M.A."/>
            <person name="Buck G.A."/>
            <person name="Jefferson K.K."/>
        </authorList>
    </citation>
    <scope>NUCLEOTIDE SEQUENCE [LARGE SCALE GENOMIC DNA]</scope>
    <source>
        <strain evidence="10 11">SN35</strain>
    </source>
</reference>
<dbReference type="GO" id="GO:0005524">
    <property type="term" value="F:ATP binding"/>
    <property type="evidence" value="ECO:0007669"/>
    <property type="project" value="UniProtKB-KW"/>
</dbReference>
<feature type="transmembrane region" description="Helical" evidence="7">
    <location>
        <begin position="139"/>
        <end position="158"/>
    </location>
</feature>
<dbReference type="SUPFAM" id="SSF52540">
    <property type="entry name" value="P-loop containing nucleoside triphosphate hydrolases"/>
    <property type="match status" value="1"/>
</dbReference>
<dbReference type="FunFam" id="3.40.50.300:FF:000218">
    <property type="entry name" value="Multidrug ABC transporter ATP-binding protein"/>
    <property type="match status" value="1"/>
</dbReference>